<dbReference type="Pfam" id="PF22807">
    <property type="entry name" value="TrAA12"/>
    <property type="match status" value="1"/>
</dbReference>
<dbReference type="AlphaFoldDB" id="A0A842HFB7"/>
<evidence type="ECO:0000259" key="2">
    <source>
        <dbReference type="Pfam" id="PF22807"/>
    </source>
</evidence>
<organism evidence="3 4">
    <name type="scientific">Ruficoccus amylovorans</name>
    <dbReference type="NCBI Taxonomy" id="1804625"/>
    <lineage>
        <taxon>Bacteria</taxon>
        <taxon>Pseudomonadati</taxon>
        <taxon>Verrucomicrobiota</taxon>
        <taxon>Opitutia</taxon>
        <taxon>Puniceicoccales</taxon>
        <taxon>Cerasicoccaceae</taxon>
        <taxon>Ruficoccus</taxon>
    </lineage>
</organism>
<proteinExistence type="predicted"/>
<dbReference type="InterPro" id="IPR054539">
    <property type="entry name" value="Beta-prop_PDH"/>
</dbReference>
<evidence type="ECO:0000313" key="4">
    <source>
        <dbReference type="Proteomes" id="UP000546464"/>
    </source>
</evidence>
<evidence type="ECO:0000256" key="1">
    <source>
        <dbReference type="SAM" id="SignalP"/>
    </source>
</evidence>
<gene>
    <name evidence="3" type="ORF">H5P28_11895</name>
</gene>
<feature type="domain" description="Pyrroloquinoline quinone-dependent pyranose dehydrogenase beta-propeller" evidence="2">
    <location>
        <begin position="41"/>
        <end position="440"/>
    </location>
</feature>
<dbReference type="PANTHER" id="PTHR33546">
    <property type="entry name" value="LARGE, MULTIFUNCTIONAL SECRETED PROTEIN-RELATED"/>
    <property type="match status" value="1"/>
</dbReference>
<name>A0A842HFB7_9BACT</name>
<dbReference type="PANTHER" id="PTHR33546:SF1">
    <property type="entry name" value="LARGE, MULTIFUNCTIONAL SECRETED PROTEIN"/>
    <property type="match status" value="1"/>
</dbReference>
<dbReference type="InterPro" id="IPR011042">
    <property type="entry name" value="6-blade_b-propeller_TolB-like"/>
</dbReference>
<feature type="signal peptide" evidence="1">
    <location>
        <begin position="1"/>
        <end position="20"/>
    </location>
</feature>
<dbReference type="RefSeq" id="WP_185675925.1">
    <property type="nucleotide sequence ID" value="NZ_JACHVB010000035.1"/>
</dbReference>
<feature type="chain" id="PRO_5032854399" evidence="1">
    <location>
        <begin position="21"/>
        <end position="443"/>
    </location>
</feature>
<dbReference type="EMBL" id="JACHVB010000035">
    <property type="protein sequence ID" value="MBC2594959.1"/>
    <property type="molecule type" value="Genomic_DNA"/>
</dbReference>
<protein>
    <submittedName>
        <fullName evidence="3">PQQ-dependent sugar dehydrogenase</fullName>
    </submittedName>
</protein>
<reference evidence="3 4" key="1">
    <citation type="submission" date="2020-07" db="EMBL/GenBank/DDBJ databases">
        <authorList>
            <person name="Feng X."/>
        </authorList>
    </citation>
    <scope>NUCLEOTIDE SEQUENCE [LARGE SCALE GENOMIC DNA]</scope>
    <source>
        <strain evidence="3 4">JCM31066</strain>
    </source>
</reference>
<accession>A0A842HFB7</accession>
<dbReference type="SUPFAM" id="SSF50952">
    <property type="entry name" value="Soluble quinoprotein glucose dehydrogenase"/>
    <property type="match status" value="1"/>
</dbReference>
<dbReference type="Gene3D" id="2.120.10.30">
    <property type="entry name" value="TolB, C-terminal domain"/>
    <property type="match status" value="1"/>
</dbReference>
<comment type="caution">
    <text evidence="3">The sequence shown here is derived from an EMBL/GenBank/DDBJ whole genome shotgun (WGS) entry which is preliminary data.</text>
</comment>
<dbReference type="InterPro" id="IPR011041">
    <property type="entry name" value="Quinoprot_gluc/sorb_DH_b-prop"/>
</dbReference>
<sequence>MNPVRNLLLSLLLLPLPLTAQLPNQNPAQPPLAPAADGLRLPAGFKAEVVHPGVGPARHLSVRANGDIYVRLSKETEGGGIAALRDTNGDGTYDQVEYFGPGTGTGIALATVPTTAGDIEYLYYSTATEVLRQEFAGRELVPAGPVETVVEGFPRQHAHNAKSIALDGEGRLFVNSGAPSNACQEQPRTPGSKGIVNCPQLEQGGGIWVFDAATTDQRQTDGKRFATGLRNCVALAWNPAANQLYTVMHGRDQLDFLFPKLFSQEDNARLPAEEMHLLKEGSNAGWPYTYWDPFANRRMLAPEYGGQPDTAWKPGLIRGLDGGDDFQAPVIALPAHWAPNALVFYTSSQFPERYQGGAFIAFHGSWNRAPLPQGGYNVVFVPFDGEQASGGWENFADGFAGEPEVISPGSARARPCGLAVGPDGSLYISDSRQGRLWRISYED</sequence>
<keyword evidence="1" id="KW-0732">Signal</keyword>
<keyword evidence="4" id="KW-1185">Reference proteome</keyword>
<dbReference type="Proteomes" id="UP000546464">
    <property type="component" value="Unassembled WGS sequence"/>
</dbReference>
<evidence type="ECO:0000313" key="3">
    <source>
        <dbReference type="EMBL" id="MBC2594959.1"/>
    </source>
</evidence>